<dbReference type="Gene3D" id="3.40.47.10">
    <property type="match status" value="2"/>
</dbReference>
<keyword evidence="6" id="KW-1185">Reference proteome</keyword>
<comment type="caution">
    <text evidence="5">The sequence shown here is derived from an EMBL/GenBank/DDBJ whole genome shotgun (WGS) entry which is preliminary data.</text>
</comment>
<dbReference type="EMBL" id="BMEO01000021">
    <property type="protein sequence ID" value="GGG03060.1"/>
    <property type="molecule type" value="Genomic_DNA"/>
</dbReference>
<evidence type="ECO:0000256" key="1">
    <source>
        <dbReference type="ARBA" id="ARBA00022679"/>
    </source>
</evidence>
<reference evidence="5" key="2">
    <citation type="submission" date="2020-09" db="EMBL/GenBank/DDBJ databases">
        <authorList>
            <person name="Sun Q."/>
            <person name="Zhou Y."/>
        </authorList>
    </citation>
    <scope>NUCLEOTIDE SEQUENCE</scope>
    <source>
        <strain evidence="5">CGMCC 1.12181</strain>
    </source>
</reference>
<dbReference type="PANTHER" id="PTHR34069">
    <property type="entry name" value="3-OXOACYL-[ACYL-CARRIER-PROTEIN] SYNTHASE 3"/>
    <property type="match status" value="1"/>
</dbReference>
<evidence type="ECO:0000256" key="2">
    <source>
        <dbReference type="ARBA" id="ARBA00023315"/>
    </source>
</evidence>
<dbReference type="InterPro" id="IPR016039">
    <property type="entry name" value="Thiolase-like"/>
</dbReference>
<keyword evidence="2" id="KW-0012">Acyltransferase</keyword>
<dbReference type="Pfam" id="PF08541">
    <property type="entry name" value="ACP_syn_III_C"/>
    <property type="match status" value="1"/>
</dbReference>
<dbReference type="PANTHER" id="PTHR34069:SF2">
    <property type="entry name" value="BETA-KETOACYL-[ACYL-CARRIER-PROTEIN] SYNTHASE III"/>
    <property type="match status" value="1"/>
</dbReference>
<dbReference type="InterPro" id="IPR013747">
    <property type="entry name" value="ACP_syn_III_C"/>
</dbReference>
<keyword evidence="1" id="KW-0808">Transferase</keyword>
<organism evidence="5 6">
    <name type="scientific">Marinicella pacifica</name>
    <dbReference type="NCBI Taxonomy" id="1171543"/>
    <lineage>
        <taxon>Bacteria</taxon>
        <taxon>Pseudomonadati</taxon>
        <taxon>Pseudomonadota</taxon>
        <taxon>Gammaproteobacteria</taxon>
        <taxon>Lysobacterales</taxon>
        <taxon>Marinicellaceae</taxon>
        <taxon>Marinicella</taxon>
    </lineage>
</organism>
<dbReference type="InterPro" id="IPR013751">
    <property type="entry name" value="ACP_syn_III_N"/>
</dbReference>
<proteinExistence type="predicted"/>
<gene>
    <name evidence="5" type="ORF">GCM10011365_25310</name>
</gene>
<evidence type="ECO:0000259" key="4">
    <source>
        <dbReference type="Pfam" id="PF08545"/>
    </source>
</evidence>
<evidence type="ECO:0000313" key="6">
    <source>
        <dbReference type="Proteomes" id="UP000605253"/>
    </source>
</evidence>
<name>A0A917CYP1_9GAMM</name>
<dbReference type="Proteomes" id="UP000605253">
    <property type="component" value="Unassembled WGS sequence"/>
</dbReference>
<feature type="domain" description="Beta-ketoacyl-[acyl-carrier-protein] synthase III C-terminal" evidence="3">
    <location>
        <begin position="248"/>
        <end position="322"/>
    </location>
</feature>
<dbReference type="GO" id="GO:0006633">
    <property type="term" value="P:fatty acid biosynthetic process"/>
    <property type="evidence" value="ECO:0007669"/>
    <property type="project" value="InterPro"/>
</dbReference>
<accession>A0A917CYP1</accession>
<evidence type="ECO:0000313" key="5">
    <source>
        <dbReference type="EMBL" id="GGG03060.1"/>
    </source>
</evidence>
<protein>
    <submittedName>
        <fullName evidence="5">3-oxoacyl-ACP synthase</fullName>
    </submittedName>
</protein>
<evidence type="ECO:0000259" key="3">
    <source>
        <dbReference type="Pfam" id="PF08541"/>
    </source>
</evidence>
<dbReference type="CDD" id="cd00830">
    <property type="entry name" value="KAS_III"/>
    <property type="match status" value="1"/>
</dbReference>
<dbReference type="Pfam" id="PF08545">
    <property type="entry name" value="ACP_syn_III"/>
    <property type="match status" value="1"/>
</dbReference>
<feature type="domain" description="Beta-ketoacyl-[acyl-carrier-protein] synthase III N-terminal" evidence="4">
    <location>
        <begin position="123"/>
        <end position="200"/>
    </location>
</feature>
<dbReference type="RefSeq" id="WP_188366135.1">
    <property type="nucleotide sequence ID" value="NZ_BAABJF010000019.1"/>
</dbReference>
<sequence length="328" mass="35770">MLYIHGAGHYHPDNIIDNAFLESLGIETSNEWIIERVGIKERRTVMDLDELKQSHNRDVGQVRTLESSAEMGAKAIDMALNRAGIQKQDVGMVISATCAPAYSLPANASVIAAEAGIDAFTVDITSACSSFASHVHFLNHMDEAAMPDYVLCVIPESWTTTTDFSDRRTAVLIGDGAAAVIFSKKHPAAMHIKNTFMASDPGGWDKVQTKTGAHFYQDGLSVQKFAIKKTVATFKHLQKLTAEPLKNHYFISHQANLTMLQSVCNKLGIQKNKHLYNVDEYGNCGAAGAPSVLSQNWDLFKKDDWISLIVVGAGLTWGGMTLAVGETV</sequence>
<dbReference type="GO" id="GO:0044550">
    <property type="term" value="P:secondary metabolite biosynthetic process"/>
    <property type="evidence" value="ECO:0007669"/>
    <property type="project" value="TreeGrafter"/>
</dbReference>
<dbReference type="AlphaFoldDB" id="A0A917CYP1"/>
<reference evidence="5" key="1">
    <citation type="journal article" date="2014" name="Int. J. Syst. Evol. Microbiol.">
        <title>Complete genome sequence of Corynebacterium casei LMG S-19264T (=DSM 44701T), isolated from a smear-ripened cheese.</title>
        <authorList>
            <consortium name="US DOE Joint Genome Institute (JGI-PGF)"/>
            <person name="Walter F."/>
            <person name="Albersmeier A."/>
            <person name="Kalinowski J."/>
            <person name="Ruckert C."/>
        </authorList>
    </citation>
    <scope>NUCLEOTIDE SEQUENCE</scope>
    <source>
        <strain evidence="5">CGMCC 1.12181</strain>
    </source>
</reference>
<dbReference type="GO" id="GO:0004315">
    <property type="term" value="F:3-oxoacyl-[acyl-carrier-protein] synthase activity"/>
    <property type="evidence" value="ECO:0007669"/>
    <property type="project" value="InterPro"/>
</dbReference>
<dbReference type="SUPFAM" id="SSF53901">
    <property type="entry name" value="Thiolase-like"/>
    <property type="match status" value="2"/>
</dbReference>